<dbReference type="Proteomes" id="UP000305238">
    <property type="component" value="Unassembled WGS sequence"/>
</dbReference>
<protein>
    <submittedName>
        <fullName evidence="2">Helix-turn-helix transcriptional regulator</fullName>
    </submittedName>
</protein>
<accession>A0A5S4H5T0</accession>
<dbReference type="InterPro" id="IPR036388">
    <property type="entry name" value="WH-like_DNA-bd_sf"/>
</dbReference>
<dbReference type="PROSITE" id="PS50043">
    <property type="entry name" value="HTH_LUXR_2"/>
    <property type="match status" value="1"/>
</dbReference>
<sequence>MMFPGTGEEWERFGRPVRPAARRGMRVVVREAGRRRARGVRVRADLSAFLVVADRVVGVHADERGRAGVVRGADRIAELVEAFECHWGHARLPDEEADPAVHLQEEILGRLAAGATDAVVAKELGISRRTVQRHVNRTMDALGVRSRFELGMRLAAGDWAGACGC</sequence>
<dbReference type="Gene3D" id="1.10.10.10">
    <property type="entry name" value="Winged helix-like DNA-binding domain superfamily/Winged helix DNA-binding domain"/>
    <property type="match status" value="1"/>
</dbReference>
<keyword evidence="3" id="KW-1185">Reference proteome</keyword>
<dbReference type="GO" id="GO:0006355">
    <property type="term" value="P:regulation of DNA-templated transcription"/>
    <property type="evidence" value="ECO:0007669"/>
    <property type="project" value="InterPro"/>
</dbReference>
<proteinExistence type="predicted"/>
<evidence type="ECO:0000313" key="2">
    <source>
        <dbReference type="EMBL" id="TMR40071.1"/>
    </source>
</evidence>
<dbReference type="EMBL" id="VCKZ01000071">
    <property type="protein sequence ID" value="TMR40071.1"/>
    <property type="molecule type" value="Genomic_DNA"/>
</dbReference>
<evidence type="ECO:0000259" key="1">
    <source>
        <dbReference type="PROSITE" id="PS50043"/>
    </source>
</evidence>
<dbReference type="SMART" id="SM00421">
    <property type="entry name" value="HTH_LUXR"/>
    <property type="match status" value="1"/>
</dbReference>
<dbReference type="InterPro" id="IPR016032">
    <property type="entry name" value="Sig_transdc_resp-reg_C-effctor"/>
</dbReference>
<dbReference type="OrthoDB" id="3369460at2"/>
<reference evidence="2 3" key="1">
    <citation type="submission" date="2019-05" db="EMBL/GenBank/DDBJ databases">
        <title>Draft genome sequence of Actinomadura geliboluensis A8036.</title>
        <authorList>
            <person name="Saricaoglu S."/>
            <person name="Isik K."/>
        </authorList>
    </citation>
    <scope>NUCLEOTIDE SEQUENCE [LARGE SCALE GENOMIC DNA]</scope>
    <source>
        <strain evidence="2 3">A8036</strain>
    </source>
</reference>
<name>A0A5S4H5T0_9ACTN</name>
<dbReference type="Pfam" id="PF00196">
    <property type="entry name" value="GerE"/>
    <property type="match status" value="1"/>
</dbReference>
<gene>
    <name evidence="2" type="ORF">ETD96_12740</name>
</gene>
<dbReference type="GO" id="GO:0003677">
    <property type="term" value="F:DNA binding"/>
    <property type="evidence" value="ECO:0007669"/>
    <property type="project" value="InterPro"/>
</dbReference>
<evidence type="ECO:0000313" key="3">
    <source>
        <dbReference type="Proteomes" id="UP000305238"/>
    </source>
</evidence>
<dbReference type="InterPro" id="IPR000792">
    <property type="entry name" value="Tscrpt_reg_LuxR_C"/>
</dbReference>
<organism evidence="2 3">
    <name type="scientific">Actinomadura geliboluensis</name>
    <dbReference type="NCBI Taxonomy" id="882440"/>
    <lineage>
        <taxon>Bacteria</taxon>
        <taxon>Bacillati</taxon>
        <taxon>Actinomycetota</taxon>
        <taxon>Actinomycetes</taxon>
        <taxon>Streptosporangiales</taxon>
        <taxon>Thermomonosporaceae</taxon>
        <taxon>Actinomadura</taxon>
    </lineage>
</organism>
<dbReference type="AlphaFoldDB" id="A0A5S4H5T0"/>
<comment type="caution">
    <text evidence="2">The sequence shown here is derived from an EMBL/GenBank/DDBJ whole genome shotgun (WGS) entry which is preliminary data.</text>
</comment>
<dbReference type="SUPFAM" id="SSF46894">
    <property type="entry name" value="C-terminal effector domain of the bipartite response regulators"/>
    <property type="match status" value="1"/>
</dbReference>
<feature type="domain" description="HTH luxR-type" evidence="1">
    <location>
        <begin position="96"/>
        <end position="158"/>
    </location>
</feature>
<dbReference type="CDD" id="cd06170">
    <property type="entry name" value="LuxR_C_like"/>
    <property type="match status" value="1"/>
</dbReference>